<dbReference type="PANTHER" id="PTHR30399:SF1">
    <property type="entry name" value="UTP PYROPHOSPHATASE"/>
    <property type="match status" value="1"/>
</dbReference>
<organism evidence="2">
    <name type="scientific">uncultured bacterium</name>
    <name type="common">gcode 4</name>
    <dbReference type="NCBI Taxonomy" id="1234023"/>
    <lineage>
        <taxon>Bacteria</taxon>
        <taxon>environmental samples</taxon>
    </lineage>
</organism>
<comment type="caution">
    <text evidence="2">The sequence shown here is derived from an EMBL/GenBank/DDBJ whole genome shotgun (WGS) entry which is preliminary data.</text>
</comment>
<dbReference type="CDD" id="cd07344">
    <property type="entry name" value="M48_yhfN_like"/>
    <property type="match status" value="1"/>
</dbReference>
<accession>K1XYR6</accession>
<gene>
    <name evidence="2" type="ORF">ACD_78C00156G0007</name>
</gene>
<reference evidence="2" key="1">
    <citation type="journal article" date="2012" name="Science">
        <title>Fermentation, hydrogen, and sulfur metabolism in multiple uncultivated bacterial phyla.</title>
        <authorList>
            <person name="Wrighton K.C."/>
            <person name="Thomas B.C."/>
            <person name="Sharon I."/>
            <person name="Miller C.S."/>
            <person name="Castelle C.J."/>
            <person name="VerBerkmoes N.C."/>
            <person name="Wilkins M.J."/>
            <person name="Hettich R.L."/>
            <person name="Lipton M.S."/>
            <person name="Williams K.H."/>
            <person name="Long P.E."/>
            <person name="Banfield J.F."/>
        </authorList>
    </citation>
    <scope>NUCLEOTIDE SEQUENCE [LARGE SCALE GENOMIC DNA]</scope>
</reference>
<dbReference type="AlphaFoldDB" id="K1XYR6"/>
<sequence length="223" mass="26698">MPKTPPFEIIRASRRSISIQISRTKGLIVRAPFSVPEDIIHAFVERKSDWIRKHLSRQREQKEQRNTILYHLGQPHSYEYNLLQKETVLRLEWMFVFSGKVREASVEQVMITKWYRKQAQQHLNERVAHFSEKHGLKYEQIRITSAITRWGSCSGCNNLNFPWRLLMAPEKVIDYVIVHELAHTVHKNHSSRFWTLVESIMPDWKTHRTHLQEEGWKYTLPKF</sequence>
<dbReference type="EMBL" id="AMFJ01034156">
    <property type="protein sequence ID" value="EKD30101.1"/>
    <property type="molecule type" value="Genomic_DNA"/>
</dbReference>
<name>K1XYR6_9BACT</name>
<dbReference type="Pfam" id="PF01863">
    <property type="entry name" value="YgjP-like"/>
    <property type="match status" value="1"/>
</dbReference>
<evidence type="ECO:0000313" key="2">
    <source>
        <dbReference type="EMBL" id="EKD30101.1"/>
    </source>
</evidence>
<feature type="domain" description="YgjP-like metallopeptidase" evidence="1">
    <location>
        <begin position="15"/>
        <end position="213"/>
    </location>
</feature>
<dbReference type="PANTHER" id="PTHR30399">
    <property type="entry name" value="UNCHARACTERIZED PROTEIN YGJP"/>
    <property type="match status" value="1"/>
</dbReference>
<dbReference type="InterPro" id="IPR053136">
    <property type="entry name" value="UTP_pyrophosphatase-like"/>
</dbReference>
<dbReference type="InterPro" id="IPR002725">
    <property type="entry name" value="YgjP-like_metallopeptidase"/>
</dbReference>
<protein>
    <recommendedName>
        <fullName evidence="1">YgjP-like metallopeptidase domain-containing protein</fullName>
    </recommendedName>
</protein>
<evidence type="ECO:0000259" key="1">
    <source>
        <dbReference type="Pfam" id="PF01863"/>
    </source>
</evidence>
<dbReference type="Gene3D" id="3.30.2010.10">
    <property type="entry name" value="Metalloproteases ('zincins'), catalytic domain"/>
    <property type="match status" value="1"/>
</dbReference>
<proteinExistence type="predicted"/>